<dbReference type="PANTHER" id="PTHR37822:SF2">
    <property type="entry name" value="SPORE PHOTOPRODUCT LYASE"/>
    <property type="match status" value="1"/>
</dbReference>
<reference evidence="1" key="1">
    <citation type="submission" date="2009-07" db="EMBL/GenBank/DDBJ databases">
        <authorList>
            <consortium name="US DOE Joint Genome Institute (JGI-PGF)"/>
            <person name="Lucas S."/>
            <person name="Copeland A."/>
            <person name="Lapidus A."/>
            <person name="Glavina del Rio T."/>
            <person name="Tice H."/>
            <person name="Bruce D."/>
            <person name="Goodwin L."/>
            <person name="Pitluck S."/>
            <person name="Larimer F."/>
            <person name="Land M.L."/>
            <person name="Mouttaki H."/>
            <person name="He Z."/>
            <person name="Zhou J."/>
            <person name="Hemme C.L."/>
        </authorList>
    </citation>
    <scope>NUCLEOTIDE SEQUENCE [LARGE SCALE GENOMIC DNA]</scope>
    <source>
        <strain evidence="1">DSM 2782</strain>
    </source>
</reference>
<dbReference type="InterPro" id="IPR007197">
    <property type="entry name" value="rSAM"/>
</dbReference>
<dbReference type="GO" id="GO:0051539">
    <property type="term" value="F:4 iron, 4 sulfur cluster binding"/>
    <property type="evidence" value="ECO:0007669"/>
    <property type="project" value="TreeGrafter"/>
</dbReference>
<dbReference type="RefSeq" id="WP_004620302.1">
    <property type="nucleotide sequence ID" value="NZ_ACXX02000009.1"/>
</dbReference>
<dbReference type="Pfam" id="PF20903">
    <property type="entry name" value="SPL"/>
    <property type="match status" value="1"/>
</dbReference>
<accession>F1TEP5</accession>
<dbReference type="EMBL" id="ACXX02000009">
    <property type="protein sequence ID" value="EGD47211.1"/>
    <property type="molecule type" value="Genomic_DNA"/>
</dbReference>
<dbReference type="PANTHER" id="PTHR37822">
    <property type="entry name" value="SPORE PHOTOPRODUCT LYASE-RELATED"/>
    <property type="match status" value="1"/>
</dbReference>
<dbReference type="InterPro" id="IPR049539">
    <property type="entry name" value="SPL"/>
</dbReference>
<organism evidence="1 2">
    <name type="scientific">Ruminiclostridium papyrosolvens DSM 2782</name>
    <dbReference type="NCBI Taxonomy" id="588581"/>
    <lineage>
        <taxon>Bacteria</taxon>
        <taxon>Bacillati</taxon>
        <taxon>Bacillota</taxon>
        <taxon>Clostridia</taxon>
        <taxon>Eubacteriales</taxon>
        <taxon>Oscillospiraceae</taxon>
        <taxon>Ruminiclostridium</taxon>
    </lineage>
</organism>
<dbReference type="InterPro" id="IPR034559">
    <property type="entry name" value="SPL_Clostridia"/>
</dbReference>
<dbReference type="NCBIfam" id="TIGR04070">
    <property type="entry name" value="photo_TT_lyase"/>
    <property type="match status" value="1"/>
</dbReference>
<dbReference type="GO" id="GO:0042601">
    <property type="term" value="C:endospore-forming forespore"/>
    <property type="evidence" value="ECO:0007669"/>
    <property type="project" value="TreeGrafter"/>
</dbReference>
<dbReference type="SFLD" id="SFLDS00029">
    <property type="entry name" value="Radical_SAM"/>
    <property type="match status" value="1"/>
</dbReference>
<reference evidence="1" key="2">
    <citation type="submission" date="2011-01" db="EMBL/GenBank/DDBJ databases">
        <title>The Non-contiguous Finished genome of Clostridium papyrosolvens.</title>
        <authorList>
            <person name="Lucas S."/>
            <person name="Copeland A."/>
            <person name="Lapidus A."/>
            <person name="Cheng J.-F."/>
            <person name="Goodwin L."/>
            <person name="Pitluck S."/>
            <person name="Misra M."/>
            <person name="Chertkov O."/>
            <person name="Detter J.C."/>
            <person name="Han C."/>
            <person name="Tapia R."/>
            <person name="Land M."/>
            <person name="Hauser L."/>
            <person name="Kyrpides N."/>
            <person name="Ivanova N."/>
            <person name="Pagani I."/>
            <person name="Mouttaki H."/>
            <person name="He Z."/>
            <person name="Zhou J."/>
            <person name="Hemme C.L."/>
            <person name="Woyke T."/>
        </authorList>
    </citation>
    <scope>NUCLEOTIDE SEQUENCE [LARGE SCALE GENOMIC DNA]</scope>
    <source>
        <strain evidence="1">DSM 2782</strain>
    </source>
</reference>
<dbReference type="Gene3D" id="3.80.30.30">
    <property type="match status" value="1"/>
</dbReference>
<dbReference type="GO" id="GO:0003913">
    <property type="term" value="F:DNA photolyase activity"/>
    <property type="evidence" value="ECO:0007669"/>
    <property type="project" value="InterPro"/>
</dbReference>
<dbReference type="InterPro" id="IPR023897">
    <property type="entry name" value="SPL_firmicutes"/>
</dbReference>
<protein>
    <submittedName>
        <fullName evidence="1">Elongator protein 3/MiaB/NifB</fullName>
    </submittedName>
</protein>
<dbReference type="STRING" id="588581.Cpap_1604"/>
<evidence type="ECO:0000313" key="2">
    <source>
        <dbReference type="Proteomes" id="UP000003860"/>
    </source>
</evidence>
<gene>
    <name evidence="1" type="ORF">Cpap_1604</name>
</gene>
<evidence type="ECO:0000313" key="1">
    <source>
        <dbReference type="EMBL" id="EGD47211.1"/>
    </source>
</evidence>
<name>F1TEP5_9FIRM</name>
<dbReference type="Proteomes" id="UP000003860">
    <property type="component" value="Unassembled WGS sequence"/>
</dbReference>
<dbReference type="eggNOG" id="COG1533">
    <property type="taxonomic scope" value="Bacteria"/>
</dbReference>
<dbReference type="OrthoDB" id="9787095at2"/>
<dbReference type="GO" id="GO:1904047">
    <property type="term" value="F:S-adenosyl-L-methionine binding"/>
    <property type="evidence" value="ECO:0007669"/>
    <property type="project" value="InterPro"/>
</dbReference>
<dbReference type="AlphaFoldDB" id="F1TEP5"/>
<dbReference type="SFLD" id="SFLDG01079">
    <property type="entry name" value="spore_photoproduct_lyase_like"/>
    <property type="match status" value="1"/>
</dbReference>
<keyword evidence="2" id="KW-1185">Reference proteome</keyword>
<dbReference type="Gene3D" id="3.40.50.12110">
    <property type="match status" value="1"/>
</dbReference>
<proteinExistence type="predicted"/>
<sequence>MFKPQRVIFETGTLDYELGRSLYSHFSSSGIEINQCALNRVKSCIPGEDFSSLYKHGKQTLVIGVKKSLSFQSCKPSAHYQLPLVSGCVGQCEYCYLNTQLGDKPFVRVYVNIDDILNRADKYIQERLPESTIFEGAATSDPIPVEPYTGALKTCINFFANQKNARFRFVTKFTDIDSLLDLEHNKHTEIRFSLNTNNIISTYEHKTASAEKRIEAVGKVAKAGYPIGFLIAPVFIYEGWKEDYKNLLIKLRNTLDDDTAKNASFEIITHRYTERAKNKILEIFPDTTLDMINENRKFKFGQFGYGKYVYPKEAIAEVKEFFTKEINQIFGEGTIKYII</sequence>
<dbReference type="SFLD" id="SFLDF00412">
    <property type="entry name" value="spore_photoproduct_lyase_2"/>
    <property type="match status" value="1"/>
</dbReference>
<comment type="caution">
    <text evidence="1">The sequence shown here is derived from an EMBL/GenBank/DDBJ whole genome shotgun (WGS) entry which is preliminary data.</text>
</comment>